<reference evidence="4 5" key="1">
    <citation type="submission" date="2024-02" db="EMBL/GenBank/DDBJ databases">
        <title>Seven novel Bacillus-like species.</title>
        <authorList>
            <person name="Liu G."/>
        </authorList>
    </citation>
    <scope>NUCLEOTIDE SEQUENCE [LARGE SCALE GENOMIC DNA]</scope>
    <source>
        <strain evidence="4 5">FJAT-52054</strain>
    </source>
</reference>
<proteinExistence type="predicted"/>
<evidence type="ECO:0000256" key="1">
    <source>
        <dbReference type="SAM" id="MobiDB-lite"/>
    </source>
</evidence>
<dbReference type="InterPro" id="IPR029052">
    <property type="entry name" value="Metallo-depent_PP-like"/>
</dbReference>
<dbReference type="InterPro" id="IPR004843">
    <property type="entry name" value="Calcineurin-like_PHP"/>
</dbReference>
<feature type="chain" id="PRO_5046645958" evidence="2">
    <location>
        <begin position="24"/>
        <end position="1665"/>
    </location>
</feature>
<feature type="region of interest" description="Disordered" evidence="1">
    <location>
        <begin position="1446"/>
        <end position="1490"/>
    </location>
</feature>
<feature type="domain" description="LTD" evidence="3">
    <location>
        <begin position="29"/>
        <end position="168"/>
    </location>
</feature>
<name>A0ABZ2NHC4_9BACI</name>
<dbReference type="RefSeq" id="WP_338778694.1">
    <property type="nucleotide sequence ID" value="NZ_CP147407.1"/>
</dbReference>
<organism evidence="4 5">
    <name type="scientific">Metabacillus sediminis</name>
    <dbReference type="NCBI Taxonomy" id="3117746"/>
    <lineage>
        <taxon>Bacteria</taxon>
        <taxon>Bacillati</taxon>
        <taxon>Bacillota</taxon>
        <taxon>Bacilli</taxon>
        <taxon>Bacillales</taxon>
        <taxon>Bacillaceae</taxon>
        <taxon>Metabacillus</taxon>
    </lineage>
</organism>
<keyword evidence="2" id="KW-0732">Signal</keyword>
<dbReference type="Gene3D" id="3.60.21.10">
    <property type="match status" value="1"/>
</dbReference>
<dbReference type="Pfam" id="PF00932">
    <property type="entry name" value="LTD"/>
    <property type="match status" value="2"/>
</dbReference>
<feature type="signal peptide" evidence="2">
    <location>
        <begin position="1"/>
        <end position="23"/>
    </location>
</feature>
<feature type="compositionally biased region" description="Acidic residues" evidence="1">
    <location>
        <begin position="1462"/>
        <end position="1483"/>
    </location>
</feature>
<keyword evidence="5" id="KW-1185">Reference proteome</keyword>
<dbReference type="SUPFAM" id="SSF74853">
    <property type="entry name" value="Lamin A/C globular tail domain"/>
    <property type="match status" value="2"/>
</dbReference>
<dbReference type="InterPro" id="IPR051918">
    <property type="entry name" value="STPP_CPPED1"/>
</dbReference>
<dbReference type="Pfam" id="PF00149">
    <property type="entry name" value="Metallophos"/>
    <property type="match status" value="1"/>
</dbReference>
<dbReference type="PROSITE" id="PS51841">
    <property type="entry name" value="LTD"/>
    <property type="match status" value="2"/>
</dbReference>
<evidence type="ECO:0000259" key="3">
    <source>
        <dbReference type="PROSITE" id="PS51841"/>
    </source>
</evidence>
<evidence type="ECO:0000313" key="5">
    <source>
        <dbReference type="Proteomes" id="UP001377337"/>
    </source>
</evidence>
<evidence type="ECO:0000256" key="2">
    <source>
        <dbReference type="SAM" id="SignalP"/>
    </source>
</evidence>
<dbReference type="PANTHER" id="PTHR43143">
    <property type="entry name" value="METALLOPHOSPHOESTERASE, CALCINEURIN SUPERFAMILY"/>
    <property type="match status" value="1"/>
</dbReference>
<evidence type="ECO:0000313" key="4">
    <source>
        <dbReference type="EMBL" id="WXB96605.1"/>
    </source>
</evidence>
<dbReference type="PANTHER" id="PTHR43143:SF5">
    <property type="entry name" value="SECRETED PROTEIN"/>
    <property type="match status" value="1"/>
</dbReference>
<dbReference type="Proteomes" id="UP001377337">
    <property type="component" value="Chromosome"/>
</dbReference>
<dbReference type="InterPro" id="IPR001322">
    <property type="entry name" value="Lamin_tail_dom"/>
</dbReference>
<accession>A0ABZ2NHC4</accession>
<dbReference type="SUPFAM" id="SSF56300">
    <property type="entry name" value="Metallo-dependent phosphatases"/>
    <property type="match status" value="1"/>
</dbReference>
<feature type="domain" description="LTD" evidence="3">
    <location>
        <begin position="311"/>
        <end position="453"/>
    </location>
</feature>
<dbReference type="EMBL" id="CP147407">
    <property type="protein sequence ID" value="WXB96605.1"/>
    <property type="molecule type" value="Genomic_DNA"/>
</dbReference>
<sequence>MRKNKLLSGFLVFVFTLSTIVSAIPAGAVKAAEQEVRATQLLITEISPNNKGTDSFEYIELYNPTDSEMDLSKCKFVYQYPKTPGSDYEITPMPPVTIKPGKTAVLWFNLNGKTASDFNQHYGVTLGEDNLFAFKVNFKGFANGGDRGILIKDENGQPVVSASYLPNESNDEGADIHFKAPESGTAMKTFKTLAVPTPGTIEEEQAYKPAGPDTEAPSIKFEPVASGSAYSPILIRAEIKDNRMVSQAQLHYKKTGESEFKAVPMTASPDKPDSYTGQIDGSDAVADLVYYVSASDGKNTAQTEEATITIAPSNANPANVPPLLITEAVPNSTNVGSSDGYEFIEVYNNTNEELNFKDYKIQYRSGAEAATDIVWPSIPEEAVIPAGETLVFWIINAANQDKTAADFNKNYGSNLEENKNLVKIYSDGMSNTLMRGLVVATNSGRELNVAYYNDVPNVNDAATDKGINYTFPQDGSTKQLKVNAAKEKATPGAVREYQVPSKPVQLIEDKTSPTINDLTDKTSTDELSDFAITAEALDNEEVKSVKLFVRTDNGVYKESIIKQDYNDTLYHHTVYLPDLIGKKTLDYYFTVSDGKNETKTEPVRVNIKSSLDASALRLNVKDGEYVAGDKLLRAAPGDAQFMLDGKAFEGNGSSSLEHEAYFAVDVNNVNTFFQNGMTMGDDILRIFDDFIIKWQTIYVPIEPNRLKAGDNILTVRSGTKASPFDLESAENRDDFDMKNPRLVLRDGTIIKDPAHSNPENNLNVGDGAGSSKFFDFHFNLTDEHLQAKAYTWNTKTAADGEHTVSIKDGSQTLTRKVIVDNTAPEIKPTIIEGKEYKGAFSIDAAVTDAGSGLRKSEVKLDGKDVKLPQQASASAMTPGSHTLFIKAEDKAGNIKEETITFKTVSENPDPPQLISPEMNATADNNPILSVRTADPTGDTMNVSFYKGYTYNASQKTQVEVFKNAVDIEPPATAVPAGETPLSDEERALVSKADNQYVTTDSGTQFPYHRFDVKVEGQLDAKDRIELSWKGHSIEGRKVTMYAWNHRNAHWSVIDYSVAGKEDFILKGNAAAGEFVKDSKINVMIQDEIPASSNDYDYTFVWMSDTQYYSESYPEIYNSQTKWIAENKEKMKIKYVMHTGDLVNMANQEYQWEAADKYMKTLEDANVPYGVLAGNHDVDHKTSDYNQFWKYFGEDRYKNQPYYGESFQNNKGHYDLISANGNDYLMLYMGWGIDEEGIAWMNKVLSEHPDRKAILNFHEYMMATGVRHPLGDKLFNEIVVPNNNVIAVLSGHYHEARLLTDQIDDNGDGKPDRAVPQMLADYQAGPEGGQGYMRLLHFDADSNRIIVNTYSPYMKDYNFYNTGDFPNKDEFVLNLDLTPQDKRVATDYFAVNVYTDEKIGEIQNVKSGDSASIQWNGLREGTVYSWYAAASDKFTGKSESDIWSFTKGKPAVEDTPVPPVTPDEPETPDEPDTPDEPETELEQPEDIKAESLPEGRAAVRTKAGIYKLEPDGKLNLLRTAQKGESIRVYGAGKDWLNVGGTYYMKREDVSVYEGRVLIKKQMPLYSPDGTVSRMLKQGEAIKVYDRKEGRFEVGGGYTIRKDHAALYYEGMVKITEKAVLYQDGKALKSLSPNLQFRVYEVKDNRLQLGGGAYVIFNSDRMIYQKN</sequence>
<gene>
    <name evidence="4" type="ORF">WCV65_19045</name>
</gene>
<dbReference type="InterPro" id="IPR011401">
    <property type="entry name" value="Pesterase_YvnB"/>
</dbReference>
<dbReference type="InterPro" id="IPR036415">
    <property type="entry name" value="Lamin_tail_dom_sf"/>
</dbReference>
<protein>
    <submittedName>
        <fullName evidence="4">Lamin tail domain-containing protein</fullName>
    </submittedName>
</protein>
<dbReference type="PIRSF" id="PIRSF036444">
    <property type="entry name" value="Pesterase_YvnB"/>
    <property type="match status" value="1"/>
</dbReference>